<organism evidence="1 2">
    <name type="scientific">Schizopora paradoxa</name>
    <dbReference type="NCBI Taxonomy" id="27342"/>
    <lineage>
        <taxon>Eukaryota</taxon>
        <taxon>Fungi</taxon>
        <taxon>Dikarya</taxon>
        <taxon>Basidiomycota</taxon>
        <taxon>Agaricomycotina</taxon>
        <taxon>Agaricomycetes</taxon>
        <taxon>Hymenochaetales</taxon>
        <taxon>Schizoporaceae</taxon>
        <taxon>Schizopora</taxon>
    </lineage>
</organism>
<dbReference type="Proteomes" id="UP000053477">
    <property type="component" value="Unassembled WGS sequence"/>
</dbReference>
<proteinExistence type="predicted"/>
<gene>
    <name evidence="1" type="ORF">SCHPADRAFT_933537</name>
</gene>
<accession>A0A0H2R1K0</accession>
<name>A0A0H2R1K0_9AGAM</name>
<reference evidence="1 2" key="1">
    <citation type="submission" date="2015-04" db="EMBL/GenBank/DDBJ databases">
        <title>Complete genome sequence of Schizopora paradoxa KUC8140, a cosmopolitan wood degrader in East Asia.</title>
        <authorList>
            <consortium name="DOE Joint Genome Institute"/>
            <person name="Min B."/>
            <person name="Park H."/>
            <person name="Jang Y."/>
            <person name="Kim J.-J."/>
            <person name="Kim K.H."/>
            <person name="Pangilinan J."/>
            <person name="Lipzen A."/>
            <person name="Riley R."/>
            <person name="Grigoriev I.V."/>
            <person name="Spatafora J.W."/>
            <person name="Choi I.-G."/>
        </authorList>
    </citation>
    <scope>NUCLEOTIDE SEQUENCE [LARGE SCALE GENOMIC DNA]</scope>
    <source>
        <strain evidence="1 2">KUC8140</strain>
    </source>
</reference>
<keyword evidence="2" id="KW-1185">Reference proteome</keyword>
<evidence type="ECO:0000313" key="1">
    <source>
        <dbReference type="EMBL" id="KLO05610.1"/>
    </source>
</evidence>
<dbReference type="EMBL" id="KQ086285">
    <property type="protein sequence ID" value="KLO05610.1"/>
    <property type="molecule type" value="Genomic_DNA"/>
</dbReference>
<dbReference type="STRING" id="27342.A0A0H2R1K0"/>
<dbReference type="InParanoid" id="A0A0H2R1K0"/>
<dbReference type="AlphaFoldDB" id="A0A0H2R1K0"/>
<dbReference type="OrthoDB" id="3229878at2759"/>
<evidence type="ECO:0000313" key="2">
    <source>
        <dbReference type="Proteomes" id="UP000053477"/>
    </source>
</evidence>
<sequence>MGHRGNWGYLYNGQYYIIYNTRCLPETLGKWLVSSVPSEPDAFKVWLAETQLFLDQVTDVDECENDVPNVLSRTHHAPSTSLESGAPNDHSFLYNLDDMVFTMDERIHFPLDNLPPYDEWITYIAEDGSATPCILPSTPDIYRLVADERMAPVDELSPLECEDLELYEQAFPQMIDKSIWCNVATPRCLAEARKLAKITFTGFISAQYSIISNISALFYELEFEDLAMELLTAAAPANSTFTSDIKYVSKIFCGCYSREGKYLLDPLPKKDRWAQDTFWFRGRLIVLVQSLLEEDLFKSKVGLVIRTAREKGLRKCTALLWSIHHVAVVEVEGQKVSHSEAIPVLAAFGKEEDALKRKFDEGVEFLMHYLSPIAVDGGVFMKARLPMDVFLRIMDFTDQTTSVMLGRTSKALRYEWVRHPWIGPFLISGSASGENEFSALLGTTGQPFKITVHPYECLRILDSKAIYKRIEEKKYHVYRLPFRFVDESDYRRRHGYFKHSGFPDFARIHAYEIQVEKADDGSFVSLPPKEVLKL</sequence>
<protein>
    <submittedName>
        <fullName evidence="1">Uncharacterized protein</fullName>
    </submittedName>
</protein>